<proteinExistence type="predicted"/>
<dbReference type="EMBL" id="SNRY01000056">
    <property type="protein sequence ID" value="KAA6348992.1"/>
    <property type="molecule type" value="Genomic_DNA"/>
</dbReference>
<protein>
    <submittedName>
        <fullName evidence="1">Uncharacterized protein</fullName>
    </submittedName>
</protein>
<accession>A0A5J4ST17</accession>
<gene>
    <name evidence="1" type="ORF">EZS27_003592</name>
</gene>
<evidence type="ECO:0000313" key="1">
    <source>
        <dbReference type="EMBL" id="KAA6348992.1"/>
    </source>
</evidence>
<comment type="caution">
    <text evidence="1">The sequence shown here is derived from an EMBL/GenBank/DDBJ whole genome shotgun (WGS) entry which is preliminary data.</text>
</comment>
<name>A0A5J4ST17_9ZZZZ</name>
<organism evidence="1">
    <name type="scientific">termite gut metagenome</name>
    <dbReference type="NCBI Taxonomy" id="433724"/>
    <lineage>
        <taxon>unclassified sequences</taxon>
        <taxon>metagenomes</taxon>
        <taxon>organismal metagenomes</taxon>
    </lineage>
</organism>
<dbReference type="AlphaFoldDB" id="A0A5J4ST17"/>
<reference evidence="1" key="1">
    <citation type="submission" date="2019-03" db="EMBL/GenBank/DDBJ databases">
        <title>Single cell metagenomics reveals metabolic interactions within the superorganism composed of flagellate Streblomastix strix and complex community of Bacteroidetes bacteria on its surface.</title>
        <authorList>
            <person name="Treitli S.C."/>
            <person name="Kolisko M."/>
            <person name="Husnik F."/>
            <person name="Keeling P."/>
            <person name="Hampl V."/>
        </authorList>
    </citation>
    <scope>NUCLEOTIDE SEQUENCE</scope>
    <source>
        <strain evidence="1">STM</strain>
    </source>
</reference>
<sequence>MGRRRHISHYYYLLQINITRSPDSGRVFLCPFPSFSHPLLLCQILISVFDTSFFDVLQDYIADGGKNELTPEEQEYYNALYALIGIQRKYGKDKAIAFLTHKPFCVNPQRAREMYAEAVNLFFTDDHIENNAHRNMLYDNLTKAAAVVLQNMRSAKDAEIYGNLLVQAWKVKQLDKTDPPQLEQLKEKHIKIYSLDTEAVGLPTINRQELAAQIDAIPDLPERERIRLKRDAQVVDIDFIDMLDDTENKTKDI</sequence>